<dbReference type="EMBL" id="LFZO01000743">
    <property type="protein sequence ID" value="KXS98445.1"/>
    <property type="molecule type" value="Genomic_DNA"/>
</dbReference>
<accession>A0A139H7I6</accession>
<dbReference type="OrthoDB" id="10444576at2759"/>
<proteinExistence type="predicted"/>
<reference evidence="1 2" key="1">
    <citation type="submission" date="2015-07" db="EMBL/GenBank/DDBJ databases">
        <title>Comparative genomics of the Sigatoka disease complex on banana suggests a link between parallel evolutionary changes in Pseudocercospora fijiensis and Pseudocercospora eumusae and increased virulence on the banana host.</title>
        <authorList>
            <person name="Chang T.-C."/>
            <person name="Salvucci A."/>
            <person name="Crous P.W."/>
            <person name="Stergiopoulos I."/>
        </authorList>
    </citation>
    <scope>NUCLEOTIDE SEQUENCE [LARGE SCALE GENOMIC DNA]</scope>
    <source>
        <strain evidence="1 2">CBS 116634</strain>
    </source>
</reference>
<gene>
    <name evidence="1" type="ORF">AC579_7458</name>
</gene>
<dbReference type="Proteomes" id="UP000073492">
    <property type="component" value="Unassembled WGS sequence"/>
</dbReference>
<protein>
    <submittedName>
        <fullName evidence="1">Uncharacterized protein</fullName>
    </submittedName>
</protein>
<name>A0A139H7I6_9PEZI</name>
<sequence>MSTTQEKQRHLIVRPIEDYVEQFENFVRYGEEMVKKEPRVSVMKEWYSDEDEDIEEKLSSLFTEVTAYIHSAQEGRSSRYATLAGFLAAFGFEESEAKAAAEGSLWVMGPGKKKKKKNKKKEETRHLLSDLTGCRSREVWSWKVCVLELFRPAAWT</sequence>
<dbReference type="AlphaFoldDB" id="A0A139H7I6"/>
<evidence type="ECO:0000313" key="2">
    <source>
        <dbReference type="Proteomes" id="UP000073492"/>
    </source>
</evidence>
<evidence type="ECO:0000313" key="1">
    <source>
        <dbReference type="EMBL" id="KXS98445.1"/>
    </source>
</evidence>
<organism evidence="1 2">
    <name type="scientific">Pseudocercospora musae</name>
    <dbReference type="NCBI Taxonomy" id="113226"/>
    <lineage>
        <taxon>Eukaryota</taxon>
        <taxon>Fungi</taxon>
        <taxon>Dikarya</taxon>
        <taxon>Ascomycota</taxon>
        <taxon>Pezizomycotina</taxon>
        <taxon>Dothideomycetes</taxon>
        <taxon>Dothideomycetidae</taxon>
        <taxon>Mycosphaerellales</taxon>
        <taxon>Mycosphaerellaceae</taxon>
        <taxon>Pseudocercospora</taxon>
    </lineage>
</organism>
<comment type="caution">
    <text evidence="1">The sequence shown here is derived from an EMBL/GenBank/DDBJ whole genome shotgun (WGS) entry which is preliminary data.</text>
</comment>
<keyword evidence="2" id="KW-1185">Reference proteome</keyword>